<feature type="non-terminal residue" evidence="1">
    <location>
        <position position="1"/>
    </location>
</feature>
<reference evidence="1 2" key="1">
    <citation type="journal article" date="2014" name="Am. J. Bot.">
        <title>Genome assembly and annotation for red clover (Trifolium pratense; Fabaceae).</title>
        <authorList>
            <person name="Istvanek J."/>
            <person name="Jaros M."/>
            <person name="Krenek A."/>
            <person name="Repkova J."/>
        </authorList>
    </citation>
    <scope>NUCLEOTIDE SEQUENCE [LARGE SCALE GENOMIC DNA]</scope>
    <source>
        <strain evidence="2">cv. Tatra</strain>
        <tissue evidence="1">Young leaves</tissue>
    </source>
</reference>
<sequence>GQGYCTVTVGMGSGCAKPLPIMETVYIPSPHPHNGGSLVHSSPF</sequence>
<proteinExistence type="predicted"/>
<evidence type="ECO:0000313" key="2">
    <source>
        <dbReference type="Proteomes" id="UP000236291"/>
    </source>
</evidence>
<name>A0A2K3KJK7_TRIPR</name>
<evidence type="ECO:0000313" key="1">
    <source>
        <dbReference type="EMBL" id="PNX66470.1"/>
    </source>
</evidence>
<dbReference type="EMBL" id="ASHM01194028">
    <property type="protein sequence ID" value="PNX66470.1"/>
    <property type="molecule type" value="Genomic_DNA"/>
</dbReference>
<organism evidence="1 2">
    <name type="scientific">Trifolium pratense</name>
    <name type="common">Red clover</name>
    <dbReference type="NCBI Taxonomy" id="57577"/>
    <lineage>
        <taxon>Eukaryota</taxon>
        <taxon>Viridiplantae</taxon>
        <taxon>Streptophyta</taxon>
        <taxon>Embryophyta</taxon>
        <taxon>Tracheophyta</taxon>
        <taxon>Spermatophyta</taxon>
        <taxon>Magnoliopsida</taxon>
        <taxon>eudicotyledons</taxon>
        <taxon>Gunneridae</taxon>
        <taxon>Pentapetalae</taxon>
        <taxon>rosids</taxon>
        <taxon>fabids</taxon>
        <taxon>Fabales</taxon>
        <taxon>Fabaceae</taxon>
        <taxon>Papilionoideae</taxon>
        <taxon>50 kb inversion clade</taxon>
        <taxon>NPAAA clade</taxon>
        <taxon>Hologalegina</taxon>
        <taxon>IRL clade</taxon>
        <taxon>Trifolieae</taxon>
        <taxon>Trifolium</taxon>
    </lineage>
</organism>
<dbReference type="AlphaFoldDB" id="A0A2K3KJK7"/>
<protein>
    <submittedName>
        <fullName evidence="1">Uncharacterized protein</fullName>
    </submittedName>
</protein>
<accession>A0A2K3KJK7</accession>
<reference evidence="1 2" key="2">
    <citation type="journal article" date="2017" name="Front. Plant Sci.">
        <title>Gene Classification and Mining of Molecular Markers Useful in Red Clover (Trifolium pratense) Breeding.</title>
        <authorList>
            <person name="Istvanek J."/>
            <person name="Dluhosova J."/>
            <person name="Dluhos P."/>
            <person name="Patkova L."/>
            <person name="Nedelnik J."/>
            <person name="Repkova J."/>
        </authorList>
    </citation>
    <scope>NUCLEOTIDE SEQUENCE [LARGE SCALE GENOMIC DNA]</scope>
    <source>
        <strain evidence="2">cv. Tatra</strain>
        <tissue evidence="1">Young leaves</tissue>
    </source>
</reference>
<comment type="caution">
    <text evidence="1">The sequence shown here is derived from an EMBL/GenBank/DDBJ whole genome shotgun (WGS) entry which is preliminary data.</text>
</comment>
<dbReference type="Proteomes" id="UP000236291">
    <property type="component" value="Unassembled WGS sequence"/>
</dbReference>
<gene>
    <name evidence="1" type="ORF">L195_g063065</name>
</gene>